<gene>
    <name evidence="1" type="ORF">ACFQ4B_16845</name>
</gene>
<name>A0ABW3ULZ0_9BACL</name>
<dbReference type="RefSeq" id="WP_345585976.1">
    <property type="nucleotide sequence ID" value="NZ_BAABJG010000003.1"/>
</dbReference>
<reference evidence="2" key="1">
    <citation type="journal article" date="2019" name="Int. J. Syst. Evol. Microbiol.">
        <title>The Global Catalogue of Microorganisms (GCM) 10K type strain sequencing project: providing services to taxonomists for standard genome sequencing and annotation.</title>
        <authorList>
            <consortium name="The Broad Institute Genomics Platform"/>
            <consortium name="The Broad Institute Genome Sequencing Center for Infectious Disease"/>
            <person name="Wu L."/>
            <person name="Ma J."/>
        </authorList>
    </citation>
    <scope>NUCLEOTIDE SEQUENCE [LARGE SCALE GENOMIC DNA]</scope>
    <source>
        <strain evidence="2">CCUG 53270</strain>
    </source>
</reference>
<evidence type="ECO:0000313" key="2">
    <source>
        <dbReference type="Proteomes" id="UP001597180"/>
    </source>
</evidence>
<dbReference type="SUPFAM" id="SSF53474">
    <property type="entry name" value="alpha/beta-Hydrolases"/>
    <property type="match status" value="1"/>
</dbReference>
<proteinExistence type="predicted"/>
<dbReference type="EC" id="3.1.-.-" evidence="1"/>
<organism evidence="1 2">
    <name type="scientific">Paenibacillus vulneris</name>
    <dbReference type="NCBI Taxonomy" id="1133364"/>
    <lineage>
        <taxon>Bacteria</taxon>
        <taxon>Bacillati</taxon>
        <taxon>Bacillota</taxon>
        <taxon>Bacilli</taxon>
        <taxon>Bacillales</taxon>
        <taxon>Paenibacillaceae</taxon>
        <taxon>Paenibacillus</taxon>
    </lineage>
</organism>
<dbReference type="Proteomes" id="UP001597180">
    <property type="component" value="Unassembled WGS sequence"/>
</dbReference>
<evidence type="ECO:0000313" key="1">
    <source>
        <dbReference type="EMBL" id="MFD1221788.1"/>
    </source>
</evidence>
<comment type="caution">
    <text evidence="1">The sequence shown here is derived from an EMBL/GenBank/DDBJ whole genome shotgun (WGS) entry which is preliminary data.</text>
</comment>
<protein>
    <submittedName>
        <fullName evidence="1">Dienelactone hydrolase family protein</fullName>
        <ecNumber evidence="1">3.1.-.-</ecNumber>
    </submittedName>
</protein>
<dbReference type="EMBL" id="JBHTLU010000019">
    <property type="protein sequence ID" value="MFD1221788.1"/>
    <property type="molecule type" value="Genomic_DNA"/>
</dbReference>
<dbReference type="GO" id="GO:0016787">
    <property type="term" value="F:hydrolase activity"/>
    <property type="evidence" value="ECO:0007669"/>
    <property type="project" value="UniProtKB-KW"/>
</dbReference>
<dbReference type="PANTHER" id="PTHR47381">
    <property type="entry name" value="ALPHA/BETA-HYDROLASES SUPERFAMILY PROTEIN"/>
    <property type="match status" value="1"/>
</dbReference>
<sequence length="354" mass="38614">MTMDKAAPATSRPNAFLNRLYAENTGRHVSFFGTGAAREHRRPFMREKLKELLGPLPGQSAELQPVVLETADCGEYIRERVAFSTYDDLTMLAYVLVPKGETVNGGGKRPAVLAVHGHGFGSKEVVGLTPDGRDNTGNPNLYKHFAISLVQRGFVVIAPELLGFGDRRMEQDAALEPGANSCFRLASSLMMMGQSLAGVRVYELLRTLDYAQSREDIDPEHIGCMGMSGGGMVTALASAIDERIGATVISGYANRFRTSIMDRNHCLDNYVPGMLEYGEMPEWIGLIAPRPLFIESGTGDTVFPIKGSHEAIEALQKIYDDAGAAAHFGYEIFEGKHEISGARSYDWLESSLGL</sequence>
<dbReference type="InterPro" id="IPR025890">
    <property type="entry name" value="Abhydrolase_bac"/>
</dbReference>
<dbReference type="InterPro" id="IPR029058">
    <property type="entry name" value="AB_hydrolase_fold"/>
</dbReference>
<accession>A0ABW3ULZ0</accession>
<dbReference type="PANTHER" id="PTHR47381:SF3">
    <property type="entry name" value="ALPHA_BETA-HYDROLASES SUPERFAMILY PROTEIN"/>
    <property type="match status" value="1"/>
</dbReference>
<keyword evidence="1" id="KW-0378">Hydrolase</keyword>
<dbReference type="Pfam" id="PF12715">
    <property type="entry name" value="Abhydrolase_7"/>
    <property type="match status" value="1"/>
</dbReference>
<keyword evidence="2" id="KW-1185">Reference proteome</keyword>
<dbReference type="Gene3D" id="3.40.50.1820">
    <property type="entry name" value="alpha/beta hydrolase"/>
    <property type="match status" value="1"/>
</dbReference>